<protein>
    <submittedName>
        <fullName evidence="1">Uncharacterized protein</fullName>
    </submittedName>
</protein>
<dbReference type="Proteomes" id="UP000190648">
    <property type="component" value="Unassembled WGS sequence"/>
</dbReference>
<evidence type="ECO:0000313" key="1">
    <source>
        <dbReference type="EMBL" id="OPJ76644.1"/>
    </source>
</evidence>
<organism evidence="1 2">
    <name type="scientific">Patagioenas fasciata monilis</name>
    <dbReference type="NCBI Taxonomy" id="372326"/>
    <lineage>
        <taxon>Eukaryota</taxon>
        <taxon>Metazoa</taxon>
        <taxon>Chordata</taxon>
        <taxon>Craniata</taxon>
        <taxon>Vertebrata</taxon>
        <taxon>Euteleostomi</taxon>
        <taxon>Archelosauria</taxon>
        <taxon>Archosauria</taxon>
        <taxon>Dinosauria</taxon>
        <taxon>Saurischia</taxon>
        <taxon>Theropoda</taxon>
        <taxon>Coelurosauria</taxon>
        <taxon>Aves</taxon>
        <taxon>Neognathae</taxon>
        <taxon>Neoaves</taxon>
        <taxon>Columbimorphae</taxon>
        <taxon>Columbiformes</taxon>
        <taxon>Columbidae</taxon>
        <taxon>Patagioenas</taxon>
    </lineage>
</organism>
<evidence type="ECO:0000313" key="2">
    <source>
        <dbReference type="Proteomes" id="UP000190648"/>
    </source>
</evidence>
<proteinExistence type="predicted"/>
<keyword evidence="2" id="KW-1185">Reference proteome</keyword>
<name>A0A1V4JWX4_PATFA</name>
<comment type="caution">
    <text evidence="1">The sequence shown here is derived from an EMBL/GenBank/DDBJ whole genome shotgun (WGS) entry which is preliminary data.</text>
</comment>
<dbReference type="EMBL" id="LSYS01005643">
    <property type="protein sequence ID" value="OPJ76644.1"/>
    <property type="molecule type" value="Genomic_DNA"/>
</dbReference>
<dbReference type="AlphaFoldDB" id="A0A1V4JWX4"/>
<accession>A0A1V4JWX4</accession>
<sequence length="69" mass="8353">MRLLRFWTQCGRSAVLKRTENKMREICETARDRKEQRTYVKRRVHDKILIDSVPSETEIQQHEESKHAV</sequence>
<reference evidence="1 2" key="1">
    <citation type="submission" date="2016-02" db="EMBL/GenBank/DDBJ databases">
        <title>Band-tailed pigeon sequencing and assembly.</title>
        <authorList>
            <person name="Soares A.E."/>
            <person name="Novak B.J."/>
            <person name="Rice E.S."/>
            <person name="O'Connell B."/>
            <person name="Chang D."/>
            <person name="Weber S."/>
            <person name="Shapiro B."/>
        </authorList>
    </citation>
    <scope>NUCLEOTIDE SEQUENCE [LARGE SCALE GENOMIC DNA]</scope>
    <source>
        <strain evidence="1">BTP2013</strain>
        <tissue evidence="1">Blood</tissue>
    </source>
</reference>
<gene>
    <name evidence="1" type="ORF">AV530_016289</name>
</gene>